<gene>
    <name evidence="1" type="ORF">HMPREF9696_00486</name>
</gene>
<evidence type="ECO:0000313" key="2">
    <source>
        <dbReference type="Proteomes" id="UP000001095"/>
    </source>
</evidence>
<dbReference type="EMBL" id="AGWY01000002">
    <property type="protein sequence ID" value="EKS42321.1"/>
    <property type="molecule type" value="Genomic_DNA"/>
</dbReference>
<dbReference type="PATRIC" id="fig|883079.3.peg.506"/>
<organism evidence="1 2">
    <name type="scientific">Afipia clevelandensis ATCC 49720</name>
    <dbReference type="NCBI Taxonomy" id="883079"/>
    <lineage>
        <taxon>Bacteria</taxon>
        <taxon>Pseudomonadati</taxon>
        <taxon>Pseudomonadota</taxon>
        <taxon>Alphaproteobacteria</taxon>
        <taxon>Hyphomicrobiales</taxon>
        <taxon>Nitrobacteraceae</taxon>
        <taxon>Afipia</taxon>
    </lineage>
</organism>
<protein>
    <submittedName>
        <fullName evidence="1">Uncharacterized protein</fullName>
    </submittedName>
</protein>
<evidence type="ECO:0000313" key="1">
    <source>
        <dbReference type="EMBL" id="EKS42321.1"/>
    </source>
</evidence>
<name>K8PL68_9BRAD</name>
<dbReference type="AlphaFoldDB" id="K8PL68"/>
<sequence>MPFLYALGQLTVNTHICRCIVTLLQQSNEMCFDRGSDLFAVSSLANVVRARLYRMEYALHSEL</sequence>
<comment type="caution">
    <text evidence="1">The sequence shown here is derived from an EMBL/GenBank/DDBJ whole genome shotgun (WGS) entry which is preliminary data.</text>
</comment>
<dbReference type="HOGENOM" id="CLU_2875663_0_0_5"/>
<proteinExistence type="predicted"/>
<accession>K8PL68</accession>
<reference evidence="1 2" key="1">
    <citation type="submission" date="2012-04" db="EMBL/GenBank/DDBJ databases">
        <title>The Genome Sequence of Afipia clevelandensis ATCC 49720.</title>
        <authorList>
            <consortium name="The Broad Institute Genome Sequencing Platform"/>
            <person name="Earl A."/>
            <person name="Ward D."/>
            <person name="Feldgarden M."/>
            <person name="Gevers D."/>
            <person name="Huys G."/>
            <person name="Walker B."/>
            <person name="Young S.K."/>
            <person name="Zeng Q."/>
            <person name="Gargeya S."/>
            <person name="Fitzgerald M."/>
            <person name="Haas B."/>
            <person name="Abouelleil A."/>
            <person name="Alvarado L."/>
            <person name="Arachchi H.M."/>
            <person name="Berlin A."/>
            <person name="Chapman S.B."/>
            <person name="Goldberg J."/>
            <person name="Griggs A."/>
            <person name="Gujja S."/>
            <person name="Hansen M."/>
            <person name="Howarth C."/>
            <person name="Imamovic A."/>
            <person name="Larimer J."/>
            <person name="McCowen C."/>
            <person name="Montmayeur A."/>
            <person name="Murphy C."/>
            <person name="Neiman D."/>
            <person name="Pearson M."/>
            <person name="Priest M."/>
            <person name="Roberts A."/>
            <person name="Saif S."/>
            <person name="Shea T."/>
            <person name="Sisk P."/>
            <person name="Sykes S."/>
            <person name="Wortman J."/>
            <person name="Nusbaum C."/>
            <person name="Birren B."/>
        </authorList>
    </citation>
    <scope>NUCLEOTIDE SEQUENCE [LARGE SCALE GENOMIC DNA]</scope>
    <source>
        <strain evidence="1 2">ATCC 49720</strain>
    </source>
</reference>
<keyword evidence="2" id="KW-1185">Reference proteome</keyword>
<dbReference type="Proteomes" id="UP000001095">
    <property type="component" value="Unassembled WGS sequence"/>
</dbReference>